<organism evidence="5 6">
    <name type="scientific">Streptomyces cirratus</name>
    <dbReference type="NCBI Taxonomy" id="68187"/>
    <lineage>
        <taxon>Bacteria</taxon>
        <taxon>Bacillati</taxon>
        <taxon>Actinomycetota</taxon>
        <taxon>Actinomycetes</taxon>
        <taxon>Kitasatosporales</taxon>
        <taxon>Streptomycetaceae</taxon>
        <taxon>Streptomyces</taxon>
    </lineage>
</organism>
<evidence type="ECO:0000313" key="6">
    <source>
        <dbReference type="Proteomes" id="UP000642673"/>
    </source>
</evidence>
<comment type="caution">
    <text evidence="5">The sequence shown here is derived from an EMBL/GenBank/DDBJ whole genome shotgun (WGS) entry which is preliminary data.</text>
</comment>
<gene>
    <name evidence="5" type="ORF">GCM10010347_51560</name>
</gene>
<dbReference type="Pfam" id="PF00501">
    <property type="entry name" value="AMP-binding"/>
    <property type="match status" value="1"/>
</dbReference>
<feature type="domain" description="AMP-binding enzyme C-terminal" evidence="4">
    <location>
        <begin position="474"/>
        <end position="550"/>
    </location>
</feature>
<feature type="domain" description="AMP-dependent synthetase/ligase" evidence="3">
    <location>
        <begin position="52"/>
        <end position="383"/>
    </location>
</feature>
<evidence type="ECO:0000259" key="4">
    <source>
        <dbReference type="Pfam" id="PF13193"/>
    </source>
</evidence>
<protein>
    <submittedName>
        <fullName evidence="5">Cyclohexanecarboxylate-CoA ligase</fullName>
    </submittedName>
</protein>
<dbReference type="Gene3D" id="3.40.50.12780">
    <property type="entry name" value="N-terminal domain of ligase-like"/>
    <property type="match status" value="1"/>
</dbReference>
<keyword evidence="6" id="KW-1185">Reference proteome</keyword>
<sequence>MGMTGPGVFGSVGRLGPTPARPMDIGPPDEVSDRFRAAGWWRPQTFLDDLYRTAAVAPQRPAIVSERAHRPADRRRVTIGYGRLAAYVDRFAAALHSLGVVPGDPVALQLPNWWETAALTLACLRAGAVAVPVLPTVRAHGLLRILDSTRARVCVVPDVCEGFPHAEALADLAPRLPWLRHRVVIGDAAATGAVDFEAYFRRTAHERTASGRLSGPHPGRADRPALLISVMGLRDAYTSVVHSPNTLYANISTQHEPQGPGRRPGEVFLSTLPLTSLASLIYTVCWPLAVGGTGVYQDVWDPGRCLDLMAEAGVDQVNAEPAYLSELLTVQRRRPRRTDRLRLVLSGGRTSTPEPLAAELREVFGVPVLSVWGAPELGMGTLSGDVAHGRDGVSALTGLEFSAAPTTATLTVRGPSVCLATWPHGTAAPRPTWEHDDGRLDTGDRATAGRHGGVKVVARAGERTGAIFMVPVAEVEERLLTHPRVREAAVVAYTDPEHGELPCAVVVPAARDRPPGTAELREHLGGLGVAEAFLPTRLEIVGALPRDEHGRVRRDALRGWLARLRPGGPRPAPDTV</sequence>
<dbReference type="Proteomes" id="UP000642673">
    <property type="component" value="Unassembled WGS sequence"/>
</dbReference>
<dbReference type="SUPFAM" id="SSF56801">
    <property type="entry name" value="Acetyl-CoA synthetase-like"/>
    <property type="match status" value="1"/>
</dbReference>
<dbReference type="InterPro" id="IPR042099">
    <property type="entry name" value="ANL_N_sf"/>
</dbReference>
<evidence type="ECO:0000259" key="3">
    <source>
        <dbReference type="Pfam" id="PF00501"/>
    </source>
</evidence>
<dbReference type="InterPro" id="IPR045851">
    <property type="entry name" value="AMP-bd_C_sf"/>
</dbReference>
<comment type="similarity">
    <text evidence="1">Belongs to the ATP-dependent AMP-binding enzyme family.</text>
</comment>
<dbReference type="Pfam" id="PF13193">
    <property type="entry name" value="AMP-binding_C"/>
    <property type="match status" value="1"/>
</dbReference>
<proteinExistence type="inferred from homology"/>
<feature type="compositionally biased region" description="Gly residues" evidence="2">
    <location>
        <begin position="1"/>
        <end position="10"/>
    </location>
</feature>
<reference evidence="6" key="1">
    <citation type="journal article" date="2019" name="Int. J. Syst. Evol. Microbiol.">
        <title>The Global Catalogue of Microorganisms (GCM) 10K type strain sequencing project: providing services to taxonomists for standard genome sequencing and annotation.</title>
        <authorList>
            <consortium name="The Broad Institute Genomics Platform"/>
            <consortium name="The Broad Institute Genome Sequencing Center for Infectious Disease"/>
            <person name="Wu L."/>
            <person name="Ma J."/>
        </authorList>
    </citation>
    <scope>NUCLEOTIDE SEQUENCE [LARGE SCALE GENOMIC DNA]</scope>
    <source>
        <strain evidence="6">JCM 4738</strain>
    </source>
</reference>
<evidence type="ECO:0000313" key="5">
    <source>
        <dbReference type="EMBL" id="GHB74763.1"/>
    </source>
</evidence>
<dbReference type="Gene3D" id="3.30.300.30">
    <property type="match status" value="1"/>
</dbReference>
<accession>A0ABQ3F2X8</accession>
<dbReference type="GO" id="GO:0016874">
    <property type="term" value="F:ligase activity"/>
    <property type="evidence" value="ECO:0007669"/>
    <property type="project" value="UniProtKB-KW"/>
</dbReference>
<dbReference type="PANTHER" id="PTHR43201">
    <property type="entry name" value="ACYL-COA SYNTHETASE"/>
    <property type="match status" value="1"/>
</dbReference>
<evidence type="ECO:0000256" key="1">
    <source>
        <dbReference type="ARBA" id="ARBA00006432"/>
    </source>
</evidence>
<feature type="region of interest" description="Disordered" evidence="2">
    <location>
        <begin position="1"/>
        <end position="25"/>
    </location>
</feature>
<dbReference type="EMBL" id="BMVP01000012">
    <property type="protein sequence ID" value="GHB74763.1"/>
    <property type="molecule type" value="Genomic_DNA"/>
</dbReference>
<dbReference type="InterPro" id="IPR000873">
    <property type="entry name" value="AMP-dep_synth/lig_dom"/>
</dbReference>
<name>A0ABQ3F2X8_9ACTN</name>
<evidence type="ECO:0000256" key="2">
    <source>
        <dbReference type="SAM" id="MobiDB-lite"/>
    </source>
</evidence>
<keyword evidence="5" id="KW-0436">Ligase</keyword>
<dbReference type="PANTHER" id="PTHR43201:SF8">
    <property type="entry name" value="ACYL-COA SYNTHETASE FAMILY MEMBER 3"/>
    <property type="match status" value="1"/>
</dbReference>
<dbReference type="InterPro" id="IPR025110">
    <property type="entry name" value="AMP-bd_C"/>
</dbReference>